<name>A0A3N4HVQ3_ASCIM</name>
<dbReference type="Proteomes" id="UP000275078">
    <property type="component" value="Unassembled WGS sequence"/>
</dbReference>
<evidence type="ECO:0000313" key="2">
    <source>
        <dbReference type="EMBL" id="RPA76061.1"/>
    </source>
</evidence>
<accession>A0A3N4HVQ3</accession>
<sequence length="183" mass="20476">MDRMPSNLPDGLPFGVPSPSMLTKDTHPSTDPLARTPPRQQSPFSSSPTATTFTNPNYNSTRSRRKSSSASANYIRSPPLIPPLEDSEGLPASRRGSAWTDDGSAIDETDEHRPVQLDKRDRRMSREWDAAHVPPSRFQKLEGSVFATPASRDGRTDRNRERNKTFKEKIKEMTHKGSRRGST</sequence>
<feature type="compositionally biased region" description="Basic and acidic residues" evidence="1">
    <location>
        <begin position="152"/>
        <end position="164"/>
    </location>
</feature>
<feature type="region of interest" description="Disordered" evidence="1">
    <location>
        <begin position="1"/>
        <end position="164"/>
    </location>
</feature>
<evidence type="ECO:0008006" key="4">
    <source>
        <dbReference type="Google" id="ProtNLM"/>
    </source>
</evidence>
<dbReference type="EMBL" id="ML119752">
    <property type="protein sequence ID" value="RPA76061.1"/>
    <property type="molecule type" value="Genomic_DNA"/>
</dbReference>
<reference evidence="2 3" key="1">
    <citation type="journal article" date="2018" name="Nat. Ecol. Evol.">
        <title>Pezizomycetes genomes reveal the molecular basis of ectomycorrhizal truffle lifestyle.</title>
        <authorList>
            <person name="Murat C."/>
            <person name="Payen T."/>
            <person name="Noel B."/>
            <person name="Kuo A."/>
            <person name="Morin E."/>
            <person name="Chen J."/>
            <person name="Kohler A."/>
            <person name="Krizsan K."/>
            <person name="Balestrini R."/>
            <person name="Da Silva C."/>
            <person name="Montanini B."/>
            <person name="Hainaut M."/>
            <person name="Levati E."/>
            <person name="Barry K.W."/>
            <person name="Belfiori B."/>
            <person name="Cichocki N."/>
            <person name="Clum A."/>
            <person name="Dockter R.B."/>
            <person name="Fauchery L."/>
            <person name="Guy J."/>
            <person name="Iotti M."/>
            <person name="Le Tacon F."/>
            <person name="Lindquist E.A."/>
            <person name="Lipzen A."/>
            <person name="Malagnac F."/>
            <person name="Mello A."/>
            <person name="Molinier V."/>
            <person name="Miyauchi S."/>
            <person name="Poulain J."/>
            <person name="Riccioni C."/>
            <person name="Rubini A."/>
            <person name="Sitrit Y."/>
            <person name="Splivallo R."/>
            <person name="Traeger S."/>
            <person name="Wang M."/>
            <person name="Zifcakova L."/>
            <person name="Wipf D."/>
            <person name="Zambonelli A."/>
            <person name="Paolocci F."/>
            <person name="Nowrousian M."/>
            <person name="Ottonello S."/>
            <person name="Baldrian P."/>
            <person name="Spatafora J.W."/>
            <person name="Henrissat B."/>
            <person name="Nagy L.G."/>
            <person name="Aury J.M."/>
            <person name="Wincker P."/>
            <person name="Grigoriev I.V."/>
            <person name="Bonfante P."/>
            <person name="Martin F.M."/>
        </authorList>
    </citation>
    <scope>NUCLEOTIDE SEQUENCE [LARGE SCALE GENOMIC DNA]</scope>
    <source>
        <strain evidence="2 3">RN42</strain>
    </source>
</reference>
<gene>
    <name evidence="2" type="ORF">BJ508DRAFT_331550</name>
</gene>
<protein>
    <recommendedName>
        <fullName evidence="4">Pal1-domain-containing protein</fullName>
    </recommendedName>
</protein>
<organism evidence="2 3">
    <name type="scientific">Ascobolus immersus RN42</name>
    <dbReference type="NCBI Taxonomy" id="1160509"/>
    <lineage>
        <taxon>Eukaryota</taxon>
        <taxon>Fungi</taxon>
        <taxon>Dikarya</taxon>
        <taxon>Ascomycota</taxon>
        <taxon>Pezizomycotina</taxon>
        <taxon>Pezizomycetes</taxon>
        <taxon>Pezizales</taxon>
        <taxon>Ascobolaceae</taxon>
        <taxon>Ascobolus</taxon>
    </lineage>
</organism>
<proteinExistence type="predicted"/>
<feature type="compositionally biased region" description="Low complexity" evidence="1">
    <location>
        <begin position="36"/>
        <end position="54"/>
    </location>
</feature>
<feature type="compositionally biased region" description="Basic and acidic residues" evidence="1">
    <location>
        <begin position="110"/>
        <end position="130"/>
    </location>
</feature>
<dbReference type="OrthoDB" id="5395727at2759"/>
<evidence type="ECO:0000313" key="3">
    <source>
        <dbReference type="Proteomes" id="UP000275078"/>
    </source>
</evidence>
<evidence type="ECO:0000256" key="1">
    <source>
        <dbReference type="SAM" id="MobiDB-lite"/>
    </source>
</evidence>
<dbReference type="AlphaFoldDB" id="A0A3N4HVQ3"/>
<keyword evidence="3" id="KW-1185">Reference proteome</keyword>